<evidence type="ECO:0000256" key="8">
    <source>
        <dbReference type="HAMAP-Rule" id="MF_00376"/>
    </source>
</evidence>
<evidence type="ECO:0000256" key="7">
    <source>
        <dbReference type="ARBA" id="ARBA00022993"/>
    </source>
</evidence>
<dbReference type="InterPro" id="IPR027417">
    <property type="entry name" value="P-loop_NTPase"/>
</dbReference>
<comment type="function">
    <text evidence="8">Catalyzes the phosphorylation of the 3'-hydroxyl group of dephosphocoenzyme A to form coenzyme A.</text>
</comment>
<comment type="subcellular location">
    <subcellularLocation>
        <location evidence="8">Cytoplasm</location>
    </subcellularLocation>
</comment>
<reference evidence="11" key="1">
    <citation type="submission" date="2018-05" db="EMBL/GenBank/DDBJ databases">
        <title>Complete genome sequence of Actinobacillus porcitonsillarum reference strain 9953L55 (CCUG 46996).</title>
        <authorList>
            <person name="Dona V."/>
            <person name="Perreten V."/>
        </authorList>
    </citation>
    <scope>NUCLEOTIDE SEQUENCE [LARGE SCALE GENOMIC DNA]</scope>
    <source>
        <strain evidence="11">9953L55</strain>
    </source>
</reference>
<dbReference type="EMBL" id="CP029206">
    <property type="protein sequence ID" value="AWI51651.1"/>
    <property type="molecule type" value="Genomic_DNA"/>
</dbReference>
<evidence type="ECO:0000256" key="6">
    <source>
        <dbReference type="ARBA" id="ARBA00022840"/>
    </source>
</evidence>
<dbReference type="UniPathway" id="UPA00241">
    <property type="reaction ID" value="UER00356"/>
</dbReference>
<dbReference type="Gene3D" id="3.40.50.300">
    <property type="entry name" value="P-loop containing nucleotide triphosphate hydrolases"/>
    <property type="match status" value="1"/>
</dbReference>
<evidence type="ECO:0000256" key="4">
    <source>
        <dbReference type="ARBA" id="ARBA00022741"/>
    </source>
</evidence>
<name>A0A2U8FKU1_9PAST</name>
<evidence type="ECO:0000256" key="1">
    <source>
        <dbReference type="ARBA" id="ARBA00009018"/>
    </source>
</evidence>
<evidence type="ECO:0000313" key="11">
    <source>
        <dbReference type="Proteomes" id="UP000244920"/>
    </source>
</evidence>
<dbReference type="GO" id="GO:0004140">
    <property type="term" value="F:dephospho-CoA kinase activity"/>
    <property type="evidence" value="ECO:0007669"/>
    <property type="project" value="UniProtKB-UniRule"/>
</dbReference>
<comment type="similarity">
    <text evidence="1 8">Belongs to the CoaE family.</text>
</comment>
<dbReference type="FunFam" id="3.40.50.300:FF:000518">
    <property type="entry name" value="Dephospho-CoA kinase"/>
    <property type="match status" value="1"/>
</dbReference>
<dbReference type="GO" id="GO:0005524">
    <property type="term" value="F:ATP binding"/>
    <property type="evidence" value="ECO:0007669"/>
    <property type="project" value="UniProtKB-UniRule"/>
</dbReference>
<dbReference type="GO" id="GO:0015937">
    <property type="term" value="P:coenzyme A biosynthetic process"/>
    <property type="evidence" value="ECO:0007669"/>
    <property type="project" value="UniProtKB-UniRule"/>
</dbReference>
<evidence type="ECO:0000256" key="3">
    <source>
        <dbReference type="ARBA" id="ARBA00022679"/>
    </source>
</evidence>
<keyword evidence="6 8" id="KW-0067">ATP-binding</keyword>
<dbReference type="CDD" id="cd02022">
    <property type="entry name" value="DPCK"/>
    <property type="match status" value="1"/>
</dbReference>
<dbReference type="PROSITE" id="PS51219">
    <property type="entry name" value="DPCK"/>
    <property type="match status" value="1"/>
</dbReference>
<comment type="pathway">
    <text evidence="8">Cofactor biosynthesis; coenzyme A biosynthesis; CoA from (R)-pantothenate: step 5/5.</text>
</comment>
<keyword evidence="2 8" id="KW-0963">Cytoplasm</keyword>
<evidence type="ECO:0000256" key="9">
    <source>
        <dbReference type="NCBIfam" id="TIGR00152"/>
    </source>
</evidence>
<dbReference type="Pfam" id="PF01121">
    <property type="entry name" value="CoaE"/>
    <property type="match status" value="1"/>
</dbReference>
<dbReference type="PANTHER" id="PTHR10695:SF46">
    <property type="entry name" value="BIFUNCTIONAL COENZYME A SYNTHASE-RELATED"/>
    <property type="match status" value="1"/>
</dbReference>
<feature type="binding site" evidence="8">
    <location>
        <begin position="12"/>
        <end position="17"/>
    </location>
    <ligand>
        <name>ATP</name>
        <dbReference type="ChEBI" id="CHEBI:30616"/>
    </ligand>
</feature>
<dbReference type="AlphaFoldDB" id="A0A2U8FKU1"/>
<keyword evidence="4 8" id="KW-0547">Nucleotide-binding</keyword>
<evidence type="ECO:0000256" key="5">
    <source>
        <dbReference type="ARBA" id="ARBA00022777"/>
    </source>
</evidence>
<accession>A0A2U8FKU1</accession>
<proteinExistence type="inferred from homology"/>
<dbReference type="GO" id="GO:0005737">
    <property type="term" value="C:cytoplasm"/>
    <property type="evidence" value="ECO:0007669"/>
    <property type="project" value="UniProtKB-SubCell"/>
</dbReference>
<keyword evidence="7 8" id="KW-0173">Coenzyme A biosynthesis</keyword>
<dbReference type="InterPro" id="IPR001977">
    <property type="entry name" value="Depp_CoAkinase"/>
</dbReference>
<dbReference type="NCBIfam" id="TIGR00152">
    <property type="entry name" value="dephospho-CoA kinase"/>
    <property type="match status" value="1"/>
</dbReference>
<dbReference type="Proteomes" id="UP000244920">
    <property type="component" value="Chromosome"/>
</dbReference>
<dbReference type="HAMAP" id="MF_00376">
    <property type="entry name" value="Dephospho_CoA_kinase"/>
    <property type="match status" value="1"/>
</dbReference>
<evidence type="ECO:0000313" key="10">
    <source>
        <dbReference type="EMBL" id="AWI51651.1"/>
    </source>
</evidence>
<sequence>MTYVVGLTGGIGSGKTTIANLFSELGVPIIDADIVSRQVVEKGSPLLAQIAEHFGHGILTEQGELDRAKLRQIIFAHEAEKQWLNHLLHPAIREEMLRQLQACQAPYVLFVVPLLIENQLTALCDRILVIDVAPEIQLERAAKRDQNHLETIKNIMKSQVSRDVRLSYADDIIENNLPFERGLVQLQQQVKHLHTLYLQFAEEKQCQKQS</sequence>
<organism evidence="10 11">
    <name type="scientific">Actinobacillus porcitonsillarum</name>
    <dbReference type="NCBI Taxonomy" id="189834"/>
    <lineage>
        <taxon>Bacteria</taxon>
        <taxon>Pseudomonadati</taxon>
        <taxon>Pseudomonadota</taxon>
        <taxon>Gammaproteobacteria</taxon>
        <taxon>Pasteurellales</taxon>
        <taxon>Pasteurellaceae</taxon>
        <taxon>Actinobacillus</taxon>
    </lineage>
</organism>
<dbReference type="KEGG" id="apor:DDU33_09240"/>
<dbReference type="EC" id="2.7.1.24" evidence="8 9"/>
<evidence type="ECO:0000256" key="2">
    <source>
        <dbReference type="ARBA" id="ARBA00022490"/>
    </source>
</evidence>
<dbReference type="PANTHER" id="PTHR10695">
    <property type="entry name" value="DEPHOSPHO-COA KINASE-RELATED"/>
    <property type="match status" value="1"/>
</dbReference>
<keyword evidence="5 8" id="KW-0418">Kinase</keyword>
<keyword evidence="3 8" id="KW-0808">Transferase</keyword>
<dbReference type="RefSeq" id="WP_108924834.1">
    <property type="nucleotide sequence ID" value="NZ_CP029206.1"/>
</dbReference>
<keyword evidence="11" id="KW-1185">Reference proteome</keyword>
<comment type="catalytic activity">
    <reaction evidence="8">
        <text>3'-dephospho-CoA + ATP = ADP + CoA + H(+)</text>
        <dbReference type="Rhea" id="RHEA:18245"/>
        <dbReference type="ChEBI" id="CHEBI:15378"/>
        <dbReference type="ChEBI" id="CHEBI:30616"/>
        <dbReference type="ChEBI" id="CHEBI:57287"/>
        <dbReference type="ChEBI" id="CHEBI:57328"/>
        <dbReference type="ChEBI" id="CHEBI:456216"/>
        <dbReference type="EC" id="2.7.1.24"/>
    </reaction>
</comment>
<dbReference type="SUPFAM" id="SSF52540">
    <property type="entry name" value="P-loop containing nucleoside triphosphate hydrolases"/>
    <property type="match status" value="1"/>
</dbReference>
<protein>
    <recommendedName>
        <fullName evidence="8 9">Dephospho-CoA kinase</fullName>
        <ecNumber evidence="8 9">2.7.1.24</ecNumber>
    </recommendedName>
    <alternativeName>
        <fullName evidence="8">Dephosphocoenzyme A kinase</fullName>
    </alternativeName>
</protein>
<gene>
    <name evidence="8" type="primary">coaE</name>
    <name evidence="10" type="ORF">DDU33_09240</name>
</gene>